<keyword evidence="17" id="KW-1185">Reference proteome</keyword>
<dbReference type="CDD" id="cd00882">
    <property type="entry name" value="Ras_like_GTPase"/>
    <property type="match status" value="1"/>
</dbReference>
<dbReference type="PANTHER" id="PTHR10903">
    <property type="entry name" value="GTPASE, IMAP FAMILY MEMBER-RELATED"/>
    <property type="match status" value="1"/>
</dbReference>
<keyword evidence="10" id="KW-0460">Magnesium</keyword>
<dbReference type="GO" id="GO:0015031">
    <property type="term" value="P:protein transport"/>
    <property type="evidence" value="ECO:0007669"/>
    <property type="project" value="UniProtKB-KW"/>
</dbReference>
<evidence type="ECO:0000256" key="9">
    <source>
        <dbReference type="ARBA" id="ARBA00022805"/>
    </source>
</evidence>
<keyword evidence="7" id="KW-0479">Metal-binding</keyword>
<sequence>MAKKSGKGPSRKAAIVNDGIFREGRKTDIVVLVMGTTGAGKSTFINTALGEERVRVGHGLSVCTAEVQAVVVHPAPENRIPEGHRLVLVDTPGFDTSYEDEEQTLQLVDAWFQVYYRKKAPTGGVIYLYNLSHDRFSGVARRSLERICRLRESAGLGKVVLSTTNGGMLHQEERERRELNLRDKFWKSTIEAGAEVHHFQKEATSAWNIIEAFLPVPELGAAPSLLSSRDASTLPPDDQASEHVMAVEQGQNPAITNDATLVDSRRTDIVIPVMGPTGAGKSTFINHALGEKQLAVGDDITSCTTIISPVVIGPIPGFPSLKGYRLVLVDTPGFDDTVVDDFKMLERISAWLAASYRHEMAIGGVLYLQDISNKRFTGTARMNLEMFQRLCGDAALNKVILATTNWGKSTSERDQQHEEEMRVHHWSTLLQQGAEVRRFLGSSASAWDILNVFIQRADNARRLNEKPRPLQIQEEVVDCQKSVRETMAGRFLRAVREKVTKRAQMSCVLQ</sequence>
<proteinExistence type="predicted"/>
<dbReference type="InterPro" id="IPR027417">
    <property type="entry name" value="P-loop_NTPase"/>
</dbReference>
<evidence type="ECO:0000256" key="7">
    <source>
        <dbReference type="ARBA" id="ARBA00022723"/>
    </source>
</evidence>
<feature type="domain" description="G" evidence="15">
    <location>
        <begin position="31"/>
        <end position="110"/>
    </location>
</feature>
<keyword evidence="3" id="KW-0813">Transport</keyword>
<dbReference type="EMBL" id="CACVBS010000035">
    <property type="protein sequence ID" value="CAA7262286.1"/>
    <property type="molecule type" value="Genomic_DNA"/>
</dbReference>
<organism evidence="16 17">
    <name type="scientific">Cyclocybe aegerita</name>
    <name type="common">Black poplar mushroom</name>
    <name type="synonym">Agrocybe aegerita</name>
    <dbReference type="NCBI Taxonomy" id="1973307"/>
    <lineage>
        <taxon>Eukaryota</taxon>
        <taxon>Fungi</taxon>
        <taxon>Dikarya</taxon>
        <taxon>Basidiomycota</taxon>
        <taxon>Agaricomycotina</taxon>
        <taxon>Agaricomycetes</taxon>
        <taxon>Agaricomycetidae</taxon>
        <taxon>Agaricales</taxon>
        <taxon>Agaricineae</taxon>
        <taxon>Bolbitiaceae</taxon>
        <taxon>Cyclocybe</taxon>
    </lineage>
</organism>
<dbReference type="GO" id="GO:0046872">
    <property type="term" value="F:metal ion binding"/>
    <property type="evidence" value="ECO:0007669"/>
    <property type="project" value="UniProtKB-KW"/>
</dbReference>
<name>A0A8S0W9H7_CYCAE</name>
<keyword evidence="4" id="KW-0150">Chloroplast</keyword>
<evidence type="ECO:0000259" key="15">
    <source>
        <dbReference type="Pfam" id="PF01926"/>
    </source>
</evidence>
<comment type="cofactor">
    <cofactor evidence="1">
        <name>Mg(2+)</name>
        <dbReference type="ChEBI" id="CHEBI:18420"/>
    </cofactor>
</comment>
<evidence type="ECO:0000256" key="1">
    <source>
        <dbReference type="ARBA" id="ARBA00001946"/>
    </source>
</evidence>
<dbReference type="GO" id="GO:0016787">
    <property type="term" value="F:hydrolase activity"/>
    <property type="evidence" value="ECO:0007669"/>
    <property type="project" value="UniProtKB-KW"/>
</dbReference>
<comment type="subcellular location">
    <subcellularLocation>
        <location evidence="2">Membrane</location>
        <topology evidence="2">Single-pass membrane protein</topology>
    </subcellularLocation>
    <subcellularLocation>
        <location evidence="14">Plastid</location>
        <location evidence="14">Chloroplast outer membrane</location>
    </subcellularLocation>
</comment>
<evidence type="ECO:0000256" key="6">
    <source>
        <dbReference type="ARBA" id="ARBA00022692"/>
    </source>
</evidence>
<evidence type="ECO:0000256" key="11">
    <source>
        <dbReference type="ARBA" id="ARBA00022927"/>
    </source>
</evidence>
<protein>
    <recommendedName>
        <fullName evidence="15">G domain-containing protein</fullName>
    </recommendedName>
</protein>
<evidence type="ECO:0000256" key="13">
    <source>
        <dbReference type="ARBA" id="ARBA00023136"/>
    </source>
</evidence>
<dbReference type="InterPro" id="IPR045058">
    <property type="entry name" value="GIMA/IAN/Toc"/>
</dbReference>
<keyword evidence="9" id="KW-1002">Plastid outer membrane</keyword>
<evidence type="ECO:0000256" key="10">
    <source>
        <dbReference type="ARBA" id="ARBA00022842"/>
    </source>
</evidence>
<evidence type="ECO:0000256" key="2">
    <source>
        <dbReference type="ARBA" id="ARBA00004167"/>
    </source>
</evidence>
<dbReference type="GO" id="GO:0016020">
    <property type="term" value="C:membrane"/>
    <property type="evidence" value="ECO:0007669"/>
    <property type="project" value="UniProtKB-SubCell"/>
</dbReference>
<evidence type="ECO:0000256" key="4">
    <source>
        <dbReference type="ARBA" id="ARBA00022528"/>
    </source>
</evidence>
<evidence type="ECO:0000313" key="16">
    <source>
        <dbReference type="EMBL" id="CAA7262286.1"/>
    </source>
</evidence>
<keyword evidence="11" id="KW-0653">Protein transport</keyword>
<evidence type="ECO:0000313" key="17">
    <source>
        <dbReference type="Proteomes" id="UP000467700"/>
    </source>
</evidence>
<feature type="domain" description="G" evidence="15">
    <location>
        <begin position="273"/>
        <end position="344"/>
    </location>
</feature>
<dbReference type="Pfam" id="PF01926">
    <property type="entry name" value="MMR_HSR1"/>
    <property type="match status" value="2"/>
</dbReference>
<gene>
    <name evidence="16" type="ORF">AAE3_LOCUS4413</name>
</gene>
<dbReference type="GO" id="GO:0005525">
    <property type="term" value="F:GTP binding"/>
    <property type="evidence" value="ECO:0007669"/>
    <property type="project" value="InterPro"/>
</dbReference>
<evidence type="ECO:0000256" key="8">
    <source>
        <dbReference type="ARBA" id="ARBA00022801"/>
    </source>
</evidence>
<evidence type="ECO:0000256" key="14">
    <source>
        <dbReference type="ARBA" id="ARBA00024013"/>
    </source>
</evidence>
<dbReference type="PANTHER" id="PTHR10903:SF135">
    <property type="entry name" value="TRANSLOCASE OF CHLOROPLAST 120, CHLOROPLASTIC-RELATED"/>
    <property type="match status" value="1"/>
</dbReference>
<dbReference type="Gene3D" id="3.40.50.300">
    <property type="entry name" value="P-loop containing nucleotide triphosphate hydrolases"/>
    <property type="match status" value="2"/>
</dbReference>
<evidence type="ECO:0000256" key="3">
    <source>
        <dbReference type="ARBA" id="ARBA00022448"/>
    </source>
</evidence>
<reference evidence="16 17" key="1">
    <citation type="submission" date="2020-01" db="EMBL/GenBank/DDBJ databases">
        <authorList>
            <person name="Gupta K D."/>
        </authorList>
    </citation>
    <scope>NUCLEOTIDE SEQUENCE [LARGE SCALE GENOMIC DNA]</scope>
</reference>
<keyword evidence="13" id="KW-0472">Membrane</keyword>
<keyword evidence="8" id="KW-0378">Hydrolase</keyword>
<evidence type="ECO:0000256" key="12">
    <source>
        <dbReference type="ARBA" id="ARBA00022989"/>
    </source>
</evidence>
<dbReference type="InterPro" id="IPR006073">
    <property type="entry name" value="GTP-bd"/>
</dbReference>
<keyword evidence="12" id="KW-1133">Transmembrane helix</keyword>
<comment type="caution">
    <text evidence="16">The sequence shown here is derived from an EMBL/GenBank/DDBJ whole genome shotgun (WGS) entry which is preliminary data.</text>
</comment>
<dbReference type="Proteomes" id="UP000467700">
    <property type="component" value="Unassembled WGS sequence"/>
</dbReference>
<keyword evidence="6" id="KW-0812">Transmembrane</keyword>
<keyword evidence="5" id="KW-0934">Plastid</keyword>
<dbReference type="OrthoDB" id="8954335at2759"/>
<dbReference type="SUPFAM" id="SSF52540">
    <property type="entry name" value="P-loop containing nucleoside triphosphate hydrolases"/>
    <property type="match status" value="2"/>
</dbReference>
<dbReference type="AlphaFoldDB" id="A0A8S0W9H7"/>
<evidence type="ECO:0000256" key="5">
    <source>
        <dbReference type="ARBA" id="ARBA00022640"/>
    </source>
</evidence>
<accession>A0A8S0W9H7</accession>